<dbReference type="InterPro" id="IPR038883">
    <property type="entry name" value="AN11006-like"/>
</dbReference>
<dbReference type="PANTHER" id="PTHR42085">
    <property type="entry name" value="F-BOX DOMAIN-CONTAINING PROTEIN"/>
    <property type="match status" value="1"/>
</dbReference>
<protein>
    <recommendedName>
        <fullName evidence="3">F-box domain-containing protein</fullName>
    </recommendedName>
</protein>
<keyword evidence="2" id="KW-1185">Reference proteome</keyword>
<dbReference type="Proteomes" id="UP000322873">
    <property type="component" value="Unassembled WGS sequence"/>
</dbReference>
<evidence type="ECO:0000313" key="2">
    <source>
        <dbReference type="Proteomes" id="UP000322873"/>
    </source>
</evidence>
<gene>
    <name evidence="1" type="ORF">EYC84_007912</name>
</gene>
<proteinExistence type="predicted"/>
<organism evidence="1 2">
    <name type="scientific">Monilinia fructicola</name>
    <name type="common">Brown rot fungus</name>
    <name type="synonym">Ciboria fructicola</name>
    <dbReference type="NCBI Taxonomy" id="38448"/>
    <lineage>
        <taxon>Eukaryota</taxon>
        <taxon>Fungi</taxon>
        <taxon>Dikarya</taxon>
        <taxon>Ascomycota</taxon>
        <taxon>Pezizomycotina</taxon>
        <taxon>Leotiomycetes</taxon>
        <taxon>Helotiales</taxon>
        <taxon>Sclerotiniaceae</taxon>
        <taxon>Monilinia</taxon>
    </lineage>
</organism>
<name>A0A5M9JME6_MONFR</name>
<dbReference type="VEuPathDB" id="FungiDB:MFRU_017g01090"/>
<dbReference type="PANTHER" id="PTHR42085:SF4">
    <property type="entry name" value="F-BOX DOMAIN-CONTAINING PROTEIN"/>
    <property type="match status" value="1"/>
</dbReference>
<comment type="caution">
    <text evidence="1">The sequence shown here is derived from an EMBL/GenBank/DDBJ whole genome shotgun (WGS) entry which is preliminary data.</text>
</comment>
<dbReference type="AlphaFoldDB" id="A0A5M9JME6"/>
<sequence>MSPLTFLDLPGEIRNQIYYLLLVIPRLPSSRVYLLDRDPPIYPQILSVCRKVHDEAEQILYGSNVFVAELNFLVGLPRLRWEYPTIKSSRLISIINKYFIAVSSLDSPAFTCVEIKDAFSGMEELTIWAVRPYLLSRYFMLRYFEGVRGVKKAKIGWVCA</sequence>
<evidence type="ECO:0008006" key="3">
    <source>
        <dbReference type="Google" id="ProtNLM"/>
    </source>
</evidence>
<dbReference type="EMBL" id="VICG01000009">
    <property type="protein sequence ID" value="KAA8568936.1"/>
    <property type="molecule type" value="Genomic_DNA"/>
</dbReference>
<accession>A0A5M9JME6</accession>
<reference evidence="1 2" key="1">
    <citation type="submission" date="2019-06" db="EMBL/GenBank/DDBJ databases">
        <title>Genome Sequence of the Brown Rot Fungal Pathogen Monilinia fructicola.</title>
        <authorList>
            <person name="De Miccolis Angelini R.M."/>
            <person name="Landi L."/>
            <person name="Abate D."/>
            <person name="Pollastro S."/>
            <person name="Romanazzi G."/>
            <person name="Faretra F."/>
        </authorList>
    </citation>
    <scope>NUCLEOTIDE SEQUENCE [LARGE SCALE GENOMIC DNA]</scope>
    <source>
        <strain evidence="1 2">Mfrc123</strain>
    </source>
</reference>
<evidence type="ECO:0000313" key="1">
    <source>
        <dbReference type="EMBL" id="KAA8568936.1"/>
    </source>
</evidence>